<dbReference type="Pfam" id="PF07702">
    <property type="entry name" value="UTRA"/>
    <property type="match status" value="1"/>
</dbReference>
<gene>
    <name evidence="3" type="ORF">LG943_13175</name>
</gene>
<accession>A0A9X3SHG0</accession>
<dbReference type="SMART" id="SM00866">
    <property type="entry name" value="UTRA"/>
    <property type="match status" value="1"/>
</dbReference>
<keyword evidence="4" id="KW-1185">Reference proteome</keyword>
<dbReference type="InterPro" id="IPR028978">
    <property type="entry name" value="Chorismate_lyase_/UTRA_dom_sf"/>
</dbReference>
<dbReference type="GO" id="GO:0003677">
    <property type="term" value="F:DNA binding"/>
    <property type="evidence" value="ECO:0007669"/>
    <property type="project" value="InterPro"/>
</dbReference>
<sequence>MVLAMGMPASEERAVWTATSVPYLTPRREGDADPWSREAAQEGRTGTQRIREVVMETPPDEVARALELPEGAPAVVRRRTMSLDDRPVELTDSWYPADIAAGTALAEAGKIKGGAVTLLADLGYAVHEAREEIEVRGATQGEAAELRLAAGAPVIVLRRTCLTAEGRPFEVSVMAMVPEGRRLRYRLIAG</sequence>
<dbReference type="Gene3D" id="3.40.1410.10">
    <property type="entry name" value="Chorismate lyase-like"/>
    <property type="match status" value="1"/>
</dbReference>
<dbReference type="RefSeq" id="WP_270072541.1">
    <property type="nucleotide sequence ID" value="NZ_JAJAQC010000019.1"/>
</dbReference>
<dbReference type="PANTHER" id="PTHR44846">
    <property type="entry name" value="MANNOSYL-D-GLYCERATE TRANSPORT/METABOLISM SYSTEM REPRESSOR MNGR-RELATED"/>
    <property type="match status" value="1"/>
</dbReference>
<evidence type="ECO:0000313" key="3">
    <source>
        <dbReference type="EMBL" id="MDA0565259.1"/>
    </source>
</evidence>
<dbReference type="SUPFAM" id="SSF64288">
    <property type="entry name" value="Chorismate lyase-like"/>
    <property type="match status" value="1"/>
</dbReference>
<feature type="compositionally biased region" description="Basic and acidic residues" evidence="1">
    <location>
        <begin position="27"/>
        <end position="41"/>
    </location>
</feature>
<feature type="domain" description="UbiC transcription regulator-associated" evidence="2">
    <location>
        <begin position="41"/>
        <end position="182"/>
    </location>
</feature>
<dbReference type="AlphaFoldDB" id="A0A9X3SHG0"/>
<dbReference type="PANTHER" id="PTHR44846:SF17">
    <property type="entry name" value="GNTR-FAMILY TRANSCRIPTIONAL REGULATOR"/>
    <property type="match status" value="1"/>
</dbReference>
<comment type="caution">
    <text evidence="3">The sequence shown here is derived from an EMBL/GenBank/DDBJ whole genome shotgun (WGS) entry which is preliminary data.</text>
</comment>
<protein>
    <submittedName>
        <fullName evidence="3">UTRA domain-containing protein</fullName>
    </submittedName>
</protein>
<organism evidence="3 4">
    <name type="scientific">Streptomonospora mangrovi</name>
    <dbReference type="NCBI Taxonomy" id="2883123"/>
    <lineage>
        <taxon>Bacteria</taxon>
        <taxon>Bacillati</taxon>
        <taxon>Actinomycetota</taxon>
        <taxon>Actinomycetes</taxon>
        <taxon>Streptosporangiales</taxon>
        <taxon>Nocardiopsidaceae</taxon>
        <taxon>Streptomonospora</taxon>
    </lineage>
</organism>
<dbReference type="GO" id="GO:0045892">
    <property type="term" value="P:negative regulation of DNA-templated transcription"/>
    <property type="evidence" value="ECO:0007669"/>
    <property type="project" value="TreeGrafter"/>
</dbReference>
<dbReference type="EMBL" id="JAJAQC010000019">
    <property type="protein sequence ID" value="MDA0565259.1"/>
    <property type="molecule type" value="Genomic_DNA"/>
</dbReference>
<reference evidence="3" key="1">
    <citation type="submission" date="2021-10" db="EMBL/GenBank/DDBJ databases">
        <title>Streptomonospora sp. nov., isolated from mangrove soil.</title>
        <authorList>
            <person name="Chen X."/>
            <person name="Ge X."/>
            <person name="Liu W."/>
        </authorList>
    </citation>
    <scope>NUCLEOTIDE SEQUENCE</scope>
    <source>
        <strain evidence="3">S1-112</strain>
    </source>
</reference>
<evidence type="ECO:0000256" key="1">
    <source>
        <dbReference type="SAM" id="MobiDB-lite"/>
    </source>
</evidence>
<name>A0A9X3SHG0_9ACTN</name>
<proteinExistence type="predicted"/>
<feature type="region of interest" description="Disordered" evidence="1">
    <location>
        <begin position="27"/>
        <end position="47"/>
    </location>
</feature>
<dbReference type="InterPro" id="IPR050679">
    <property type="entry name" value="Bact_HTH_transcr_reg"/>
</dbReference>
<evidence type="ECO:0000313" key="4">
    <source>
        <dbReference type="Proteomes" id="UP001140076"/>
    </source>
</evidence>
<dbReference type="InterPro" id="IPR011663">
    <property type="entry name" value="UTRA"/>
</dbReference>
<dbReference type="Proteomes" id="UP001140076">
    <property type="component" value="Unassembled WGS sequence"/>
</dbReference>
<evidence type="ECO:0000259" key="2">
    <source>
        <dbReference type="SMART" id="SM00866"/>
    </source>
</evidence>